<evidence type="ECO:0000313" key="2">
    <source>
        <dbReference type="EMBL" id="GAW02603.1"/>
    </source>
</evidence>
<organism evidence="2 3">
    <name type="scientific">Lentinula edodes</name>
    <name type="common">Shiitake mushroom</name>
    <name type="synonym">Lentinus edodes</name>
    <dbReference type="NCBI Taxonomy" id="5353"/>
    <lineage>
        <taxon>Eukaryota</taxon>
        <taxon>Fungi</taxon>
        <taxon>Dikarya</taxon>
        <taxon>Basidiomycota</taxon>
        <taxon>Agaricomycotina</taxon>
        <taxon>Agaricomycetes</taxon>
        <taxon>Agaricomycetidae</taxon>
        <taxon>Agaricales</taxon>
        <taxon>Marasmiineae</taxon>
        <taxon>Omphalotaceae</taxon>
        <taxon>Lentinula</taxon>
    </lineage>
</organism>
<keyword evidence="3" id="KW-1185">Reference proteome</keyword>
<protein>
    <submittedName>
        <fullName evidence="2">Uncharacterized protein</fullName>
    </submittedName>
</protein>
<reference evidence="2 3" key="1">
    <citation type="submission" date="2016-08" db="EMBL/GenBank/DDBJ databases">
        <authorList>
            <consortium name="Lentinula edodes genome sequencing consortium"/>
            <person name="Sakamoto Y."/>
            <person name="Nakade K."/>
            <person name="Sato S."/>
            <person name="Yoshida Y."/>
            <person name="Miyazaki K."/>
            <person name="Natsume S."/>
            <person name="Konno N."/>
        </authorList>
    </citation>
    <scope>NUCLEOTIDE SEQUENCE [LARGE SCALE GENOMIC DNA]</scope>
    <source>
        <strain evidence="2 3">NBRC 111202</strain>
    </source>
</reference>
<dbReference type="Proteomes" id="UP000188533">
    <property type="component" value="Unassembled WGS sequence"/>
</dbReference>
<accession>A0A1Q3E5T6</accession>
<comment type="caution">
    <text evidence="2">The sequence shown here is derived from an EMBL/GenBank/DDBJ whole genome shotgun (WGS) entry which is preliminary data.</text>
</comment>
<gene>
    <name evidence="2" type="ORF">LENED_004267</name>
</gene>
<feature type="region of interest" description="Disordered" evidence="1">
    <location>
        <begin position="60"/>
        <end position="81"/>
    </location>
</feature>
<evidence type="ECO:0000256" key="1">
    <source>
        <dbReference type="SAM" id="MobiDB-lite"/>
    </source>
</evidence>
<sequence>MSAPMSYFSNRQSAKFVSNLMCNSTFNAYEGDINYILPNDEEKKLQEWLSAPNSSINYTTALNKRTPGTGLDQERQFYFPP</sequence>
<dbReference type="AlphaFoldDB" id="A0A1Q3E5T6"/>
<name>A0A1Q3E5T6_LENED</name>
<evidence type="ECO:0000313" key="3">
    <source>
        <dbReference type="Proteomes" id="UP000188533"/>
    </source>
</evidence>
<dbReference type="EMBL" id="BDGU01000102">
    <property type="protein sequence ID" value="GAW02603.1"/>
    <property type="molecule type" value="Genomic_DNA"/>
</dbReference>
<proteinExistence type="predicted"/>
<reference evidence="2 3" key="2">
    <citation type="submission" date="2017-02" db="EMBL/GenBank/DDBJ databases">
        <title>A genome survey and senescence transcriptome analysis in Lentinula edodes.</title>
        <authorList>
            <person name="Sakamoto Y."/>
            <person name="Nakade K."/>
            <person name="Sato S."/>
            <person name="Yoshida Y."/>
            <person name="Miyazaki K."/>
            <person name="Natsume S."/>
            <person name="Konno N."/>
        </authorList>
    </citation>
    <scope>NUCLEOTIDE SEQUENCE [LARGE SCALE GENOMIC DNA]</scope>
    <source>
        <strain evidence="2 3">NBRC 111202</strain>
    </source>
</reference>